<evidence type="ECO:0000256" key="3">
    <source>
        <dbReference type="ARBA" id="ARBA00022989"/>
    </source>
</evidence>
<evidence type="ECO:0008006" key="8">
    <source>
        <dbReference type="Google" id="ProtNLM"/>
    </source>
</evidence>
<dbReference type="PANTHER" id="PTHR43847">
    <property type="entry name" value="BLL3993 PROTEIN"/>
    <property type="match status" value="1"/>
</dbReference>
<comment type="subcellular location">
    <subcellularLocation>
        <location evidence="1">Endomembrane system</location>
        <topology evidence="1">Multi-pass membrane protein</topology>
    </subcellularLocation>
</comment>
<dbReference type="PANTHER" id="PTHR43847:SF1">
    <property type="entry name" value="BLL3993 PROTEIN"/>
    <property type="match status" value="1"/>
</dbReference>
<dbReference type="GO" id="GO:0012505">
    <property type="term" value="C:endomembrane system"/>
    <property type="evidence" value="ECO:0007669"/>
    <property type="project" value="UniProtKB-SubCell"/>
</dbReference>
<dbReference type="OrthoDB" id="941586at2"/>
<comment type="caution">
    <text evidence="6">The sequence shown here is derived from an EMBL/GenBank/DDBJ whole genome shotgun (WGS) entry which is preliminary data.</text>
</comment>
<proteinExistence type="predicted"/>
<protein>
    <recommendedName>
        <fullName evidence="8">Isoprenylcysteine carboxyl methyltransferase</fullName>
    </recommendedName>
</protein>
<dbReference type="InterPro" id="IPR052527">
    <property type="entry name" value="Metal_cation-efflux_comp"/>
</dbReference>
<evidence type="ECO:0000256" key="5">
    <source>
        <dbReference type="SAM" id="Phobius"/>
    </source>
</evidence>
<feature type="transmembrane region" description="Helical" evidence="5">
    <location>
        <begin position="128"/>
        <end position="159"/>
    </location>
</feature>
<organism evidence="6 7">
    <name type="scientific">Streptomonospora alba</name>
    <dbReference type="NCBI Taxonomy" id="183763"/>
    <lineage>
        <taxon>Bacteria</taxon>
        <taxon>Bacillati</taxon>
        <taxon>Actinomycetota</taxon>
        <taxon>Actinomycetes</taxon>
        <taxon>Streptosporangiales</taxon>
        <taxon>Nocardiopsidaceae</taxon>
        <taxon>Streptomonospora</taxon>
    </lineage>
</organism>
<gene>
    <name evidence="6" type="ORF">LP52_05815</name>
</gene>
<dbReference type="AlphaFoldDB" id="A0A0C2JLB2"/>
<dbReference type="STRING" id="183763.LP52_05815"/>
<feature type="transmembrane region" description="Helical" evidence="5">
    <location>
        <begin position="42"/>
        <end position="68"/>
    </location>
</feature>
<feature type="transmembrane region" description="Helical" evidence="5">
    <location>
        <begin position="75"/>
        <end position="95"/>
    </location>
</feature>
<dbReference type="RefSeq" id="WP_040271374.1">
    <property type="nucleotide sequence ID" value="NZ_JROO01000009.1"/>
</dbReference>
<keyword evidence="2 5" id="KW-0812">Transmembrane</keyword>
<dbReference type="Pfam" id="PF04191">
    <property type="entry name" value="PEMT"/>
    <property type="match status" value="1"/>
</dbReference>
<dbReference type="EMBL" id="JROO01000009">
    <property type="protein sequence ID" value="KIH99735.1"/>
    <property type="molecule type" value="Genomic_DNA"/>
</dbReference>
<dbReference type="Proteomes" id="UP000031675">
    <property type="component" value="Unassembled WGS sequence"/>
</dbReference>
<sequence>MAWIALAYFTALFVVAFGVQSWRHRRRTGDAGLRMGAPPGSVQWWGKLAFAAALLAGFTAPVAALLGVPALFDSGLATGAGIAVLTLALVAVPVAQGSMRSSWRVGVDSGEHTDLVTAGPFRLVRNPIFSIVAAVFAGMLLLVPNAVSAIGLVLAVAAVQIQVRLVEEPHLLRVHGDAYRDYAARTGRFVPLVGRLRS</sequence>
<keyword evidence="4 5" id="KW-0472">Membrane</keyword>
<keyword evidence="3 5" id="KW-1133">Transmembrane helix</keyword>
<keyword evidence="7" id="KW-1185">Reference proteome</keyword>
<evidence type="ECO:0000313" key="6">
    <source>
        <dbReference type="EMBL" id="KIH99735.1"/>
    </source>
</evidence>
<evidence type="ECO:0000256" key="4">
    <source>
        <dbReference type="ARBA" id="ARBA00023136"/>
    </source>
</evidence>
<name>A0A0C2JLB2_9ACTN</name>
<evidence type="ECO:0000256" key="2">
    <source>
        <dbReference type="ARBA" id="ARBA00022692"/>
    </source>
</evidence>
<accession>A0A0C2JLB2</accession>
<dbReference type="InterPro" id="IPR007318">
    <property type="entry name" value="Phopholipid_MeTrfase"/>
</dbReference>
<dbReference type="Gene3D" id="1.20.120.1630">
    <property type="match status" value="1"/>
</dbReference>
<evidence type="ECO:0000313" key="7">
    <source>
        <dbReference type="Proteomes" id="UP000031675"/>
    </source>
</evidence>
<evidence type="ECO:0000256" key="1">
    <source>
        <dbReference type="ARBA" id="ARBA00004127"/>
    </source>
</evidence>
<reference evidence="7" key="1">
    <citation type="journal article" date="2015" name="Chem. Biol.">
        <title>Structure, bioactivity, and resistance mechanism of streptomonomicin, an unusual lasso Peptide from an understudied halophilic actinomycete.</title>
        <authorList>
            <person name="Metelev M."/>
            <person name="Tietz J.I."/>
            <person name="Melby J.O."/>
            <person name="Blair P.M."/>
            <person name="Zhu L."/>
            <person name="Livnat I."/>
            <person name="Severinov K."/>
            <person name="Mitchell D.A."/>
        </authorList>
    </citation>
    <scope>NUCLEOTIDE SEQUENCE [LARGE SCALE GENOMIC DNA]</scope>
    <source>
        <strain evidence="7">YIM 90003</strain>
    </source>
</reference>